<comment type="caution">
    <text evidence="1">The sequence shown here is derived from an EMBL/GenBank/DDBJ whole genome shotgun (WGS) entry which is preliminary data.</text>
</comment>
<reference evidence="1 2" key="1">
    <citation type="journal article" date="2015" name="Nature">
        <title>rRNA introns, odd ribosomes, and small enigmatic genomes across a large radiation of phyla.</title>
        <authorList>
            <person name="Brown C.T."/>
            <person name="Hug L.A."/>
            <person name="Thomas B.C."/>
            <person name="Sharon I."/>
            <person name="Castelle C.J."/>
            <person name="Singh A."/>
            <person name="Wilkins M.J."/>
            <person name="Williams K.H."/>
            <person name="Banfield J.F."/>
        </authorList>
    </citation>
    <scope>NUCLEOTIDE SEQUENCE [LARGE SCALE GENOMIC DNA]</scope>
</reference>
<sequence>MKNNKINSLIDRLELQRKRILQGSLHDADFYVLILGRIYRYIDKLSKTNSKIANLKGQNLTLLSKIRIRHYFEHEDGISIDKFPSTDTSNIPGIKSTVAAAIANIKVVNSVFINGDKALIVSGDCQWDLNHDHLALIELINKMNGIS</sequence>
<dbReference type="EMBL" id="LCBQ01000006">
    <property type="protein sequence ID" value="KKS13853.1"/>
    <property type="molecule type" value="Genomic_DNA"/>
</dbReference>
<evidence type="ECO:0000313" key="1">
    <source>
        <dbReference type="EMBL" id="KKS13853.1"/>
    </source>
</evidence>
<evidence type="ECO:0000313" key="2">
    <source>
        <dbReference type="Proteomes" id="UP000034380"/>
    </source>
</evidence>
<protein>
    <submittedName>
        <fullName evidence="1">Uncharacterized protein</fullName>
    </submittedName>
</protein>
<name>A0A0G0ZLK0_9BACT</name>
<proteinExistence type="predicted"/>
<gene>
    <name evidence="1" type="ORF">UU70_C0006G0007</name>
</gene>
<dbReference type="Proteomes" id="UP000034380">
    <property type="component" value="Unassembled WGS sequence"/>
</dbReference>
<dbReference type="AlphaFoldDB" id="A0A0G0ZLK0"/>
<accession>A0A0G0ZLK0</accession>
<organism evidence="1 2">
    <name type="scientific">Candidatus Yanofskybacteria bacterium GW2011_GWA1_41_6</name>
    <dbReference type="NCBI Taxonomy" id="1619020"/>
    <lineage>
        <taxon>Bacteria</taxon>
        <taxon>Candidatus Yanofskyibacteriota</taxon>
    </lineage>
</organism>